<dbReference type="InterPro" id="IPR012338">
    <property type="entry name" value="Beta-lactam/transpept-like"/>
</dbReference>
<protein>
    <recommendedName>
        <fullName evidence="3 6">Beta-lactamase</fullName>
        <ecNumber evidence="3 6">3.5.2.6</ecNumber>
    </recommendedName>
</protein>
<dbReference type="Pfam" id="PF13354">
    <property type="entry name" value="Beta-lactamase2"/>
    <property type="match status" value="1"/>
</dbReference>
<dbReference type="GO" id="GO:0030655">
    <property type="term" value="P:beta-lactam antibiotic catabolic process"/>
    <property type="evidence" value="ECO:0007669"/>
    <property type="project" value="InterPro"/>
</dbReference>
<dbReference type="GO" id="GO:0008800">
    <property type="term" value="F:beta-lactamase activity"/>
    <property type="evidence" value="ECO:0007669"/>
    <property type="project" value="UniProtKB-UniRule"/>
</dbReference>
<dbReference type="GO" id="GO:0046677">
    <property type="term" value="P:response to antibiotic"/>
    <property type="evidence" value="ECO:0007669"/>
    <property type="project" value="UniProtKB-UniRule"/>
</dbReference>
<dbReference type="AlphaFoldDB" id="A0A1L3JAM6"/>
<evidence type="ECO:0000256" key="6">
    <source>
        <dbReference type="RuleBase" id="RU361140"/>
    </source>
</evidence>
<dbReference type="Proteomes" id="UP000242561">
    <property type="component" value="Chromosome"/>
</dbReference>
<proteinExistence type="inferred from homology"/>
<keyword evidence="9" id="KW-1185">Reference proteome</keyword>
<evidence type="ECO:0000313" key="8">
    <source>
        <dbReference type="EMBL" id="APG62169.1"/>
    </source>
</evidence>
<dbReference type="KEGG" id="sphl:LPB140_04380"/>
<dbReference type="SUPFAM" id="SSF56601">
    <property type="entry name" value="beta-lactamase/transpeptidase-like"/>
    <property type="match status" value="1"/>
</dbReference>
<evidence type="ECO:0000256" key="2">
    <source>
        <dbReference type="ARBA" id="ARBA00009009"/>
    </source>
</evidence>
<keyword evidence="4 6" id="KW-0378">Hydrolase</keyword>
<comment type="catalytic activity">
    <reaction evidence="1 6">
        <text>a beta-lactam + H2O = a substituted beta-amino acid</text>
        <dbReference type="Rhea" id="RHEA:20401"/>
        <dbReference type="ChEBI" id="CHEBI:15377"/>
        <dbReference type="ChEBI" id="CHEBI:35627"/>
        <dbReference type="ChEBI" id="CHEBI:140347"/>
        <dbReference type="EC" id="3.5.2.6"/>
    </reaction>
</comment>
<dbReference type="PANTHER" id="PTHR35333:SF3">
    <property type="entry name" value="BETA-LACTAMASE-TYPE TRANSPEPTIDASE FOLD CONTAINING PROTEIN"/>
    <property type="match status" value="1"/>
</dbReference>
<dbReference type="PROSITE" id="PS00146">
    <property type="entry name" value="BETA_LACTAMASE_A"/>
    <property type="match status" value="1"/>
</dbReference>
<dbReference type="InterPro" id="IPR045155">
    <property type="entry name" value="Beta-lactam_cat"/>
</dbReference>
<name>A0A1L3JAM6_9SPHN</name>
<dbReference type="STRING" id="1913578.LPB140_04380"/>
<dbReference type="RefSeq" id="WP_072558820.1">
    <property type="nucleotide sequence ID" value="NZ_CP018154.1"/>
</dbReference>
<dbReference type="EC" id="3.5.2.6" evidence="3 6"/>
<dbReference type="NCBIfam" id="NF033103">
    <property type="entry name" value="bla_class_A"/>
    <property type="match status" value="1"/>
</dbReference>
<evidence type="ECO:0000256" key="1">
    <source>
        <dbReference type="ARBA" id="ARBA00001526"/>
    </source>
</evidence>
<gene>
    <name evidence="8" type="ORF">LPB140_04380</name>
</gene>
<dbReference type="InterPro" id="IPR000871">
    <property type="entry name" value="Beta-lactam_class-A"/>
</dbReference>
<dbReference type="InterPro" id="IPR023650">
    <property type="entry name" value="Beta-lactam_class-A_AS"/>
</dbReference>
<evidence type="ECO:0000256" key="5">
    <source>
        <dbReference type="ARBA" id="ARBA00023251"/>
    </source>
</evidence>
<dbReference type="OrthoDB" id="9784149at2"/>
<evidence type="ECO:0000259" key="7">
    <source>
        <dbReference type="Pfam" id="PF13354"/>
    </source>
</evidence>
<keyword evidence="5 6" id="KW-0046">Antibiotic resistance</keyword>
<accession>A0A1L3JAM6</accession>
<evidence type="ECO:0000256" key="4">
    <source>
        <dbReference type="ARBA" id="ARBA00022801"/>
    </source>
</evidence>
<evidence type="ECO:0000256" key="3">
    <source>
        <dbReference type="ARBA" id="ARBA00012865"/>
    </source>
</evidence>
<dbReference type="PRINTS" id="PR00118">
    <property type="entry name" value="BLACTAMASEA"/>
</dbReference>
<evidence type="ECO:0000313" key="9">
    <source>
        <dbReference type="Proteomes" id="UP000242561"/>
    </source>
</evidence>
<dbReference type="Gene3D" id="3.40.710.10">
    <property type="entry name" value="DD-peptidase/beta-lactamase superfamily"/>
    <property type="match status" value="1"/>
</dbReference>
<reference evidence="8 9" key="1">
    <citation type="submission" date="2016-11" db="EMBL/GenBank/DDBJ databases">
        <title>Sphingorhabdus sp. LPB0140, isolated from marine environment.</title>
        <authorList>
            <person name="Kim E."/>
            <person name="Yi H."/>
        </authorList>
    </citation>
    <scope>NUCLEOTIDE SEQUENCE [LARGE SCALE GENOMIC DNA]</scope>
    <source>
        <strain evidence="8 9">LPB0140</strain>
    </source>
</reference>
<organism evidence="8 9">
    <name type="scientific">Sphingorhabdus lutea</name>
    <dbReference type="NCBI Taxonomy" id="1913578"/>
    <lineage>
        <taxon>Bacteria</taxon>
        <taxon>Pseudomonadati</taxon>
        <taxon>Pseudomonadota</taxon>
        <taxon>Alphaproteobacteria</taxon>
        <taxon>Sphingomonadales</taxon>
        <taxon>Sphingomonadaceae</taxon>
        <taxon>Sphingorhabdus</taxon>
    </lineage>
</organism>
<sequence>MDRRHLLQNAFFGGASWPLWGAAVKLGLAGNISGAISHSALQSAQYGGDIDTAPENPNAPLSTDMNVKDSIYSRAIAGLEAEYGGRLGVALWSPFDKDASGGGYIGGHRSEERFALCSTFKLLLAAFILRQCDIGKLSLDKKISYSQSDILSHAPETQKYISRGYMTVEQLAKAAQISSDNVAANLLLPLIGGPKGFTKLLRFFGDDVTRLDRIEPMLNFVPMGETRDTTSPSAISSTIAQIFTAGLLTDASAATLRQWTMATNTGPNRLRKYLDADWVAGNKTGTAYGNGSGDMAHKFNDIALLWDKHRQGNYLHYIITAYYEAPINSDPKDPKHEEILAQIGKITREFIHNR</sequence>
<dbReference type="PANTHER" id="PTHR35333">
    <property type="entry name" value="BETA-LACTAMASE"/>
    <property type="match status" value="1"/>
</dbReference>
<feature type="domain" description="Beta-lactamase class A catalytic" evidence="7">
    <location>
        <begin position="107"/>
        <end position="315"/>
    </location>
</feature>
<dbReference type="EMBL" id="CP018154">
    <property type="protein sequence ID" value="APG62169.1"/>
    <property type="molecule type" value="Genomic_DNA"/>
</dbReference>
<comment type="similarity">
    <text evidence="2 6">Belongs to the class-A beta-lactamase family.</text>
</comment>